<accession>A0A6S6R0T9</accession>
<dbReference type="NCBIfam" id="TIGR00227">
    <property type="entry name" value="ribD_Cterm"/>
    <property type="match status" value="1"/>
</dbReference>
<dbReference type="EMBL" id="AP023367">
    <property type="protein sequence ID" value="BCJ93162.1"/>
    <property type="molecule type" value="Genomic_DNA"/>
</dbReference>
<dbReference type="GO" id="GO:0008703">
    <property type="term" value="F:5-amino-6-(5-phosphoribosylamino)uracil reductase activity"/>
    <property type="evidence" value="ECO:0007669"/>
    <property type="project" value="UniProtKB-EC"/>
</dbReference>
<reference evidence="19 20" key="1">
    <citation type="journal article" date="2016" name="Int. J. Syst. Evol. Microbiol.">
        <title>Descriptions of Anaerotaenia torta gen. nov., sp. nov. and Anaerocolumna cellulosilytica gen. nov., sp. nov. isolated from a methanogenic reactor of cattle waste.</title>
        <authorList>
            <person name="Uek A."/>
            <person name="Ohtaki Y."/>
            <person name="Kaku N."/>
            <person name="Ueki K."/>
        </authorList>
    </citation>
    <scope>NUCLEOTIDE SEQUENCE [LARGE SCALE GENOMIC DNA]</scope>
    <source>
        <strain evidence="19 20">SN021</strain>
    </source>
</reference>
<dbReference type="InterPro" id="IPR050765">
    <property type="entry name" value="Riboflavin_Biosynth_HTPR"/>
</dbReference>
<feature type="binding site" evidence="17">
    <location>
        <position position="154"/>
    </location>
    <ligand>
        <name>NADP(+)</name>
        <dbReference type="ChEBI" id="CHEBI:58349"/>
    </ligand>
</feature>
<dbReference type="FunFam" id="3.40.140.10:FF:000025">
    <property type="entry name" value="Riboflavin biosynthesis protein RibD"/>
    <property type="match status" value="1"/>
</dbReference>
<dbReference type="Proteomes" id="UP000515561">
    <property type="component" value="Chromosome"/>
</dbReference>
<feature type="binding site" evidence="17">
    <location>
        <position position="221"/>
    </location>
    <ligand>
        <name>NADP(+)</name>
        <dbReference type="ChEBI" id="CHEBI:58349"/>
    </ligand>
</feature>
<feature type="binding site" evidence="17">
    <location>
        <position position="184"/>
    </location>
    <ligand>
        <name>substrate</name>
    </ligand>
</feature>
<comment type="catalytic activity">
    <reaction evidence="13 15">
        <text>5-amino-6-(5-phospho-D-ribitylamino)uracil + NADP(+) = 5-amino-6-(5-phospho-D-ribosylamino)uracil + NADPH + H(+)</text>
        <dbReference type="Rhea" id="RHEA:17845"/>
        <dbReference type="ChEBI" id="CHEBI:15378"/>
        <dbReference type="ChEBI" id="CHEBI:57783"/>
        <dbReference type="ChEBI" id="CHEBI:58349"/>
        <dbReference type="ChEBI" id="CHEBI:58421"/>
        <dbReference type="ChEBI" id="CHEBI:58453"/>
        <dbReference type="EC" id="1.1.1.193"/>
    </reaction>
</comment>
<evidence type="ECO:0000256" key="5">
    <source>
        <dbReference type="ARBA" id="ARBA00007417"/>
    </source>
</evidence>
<keyword evidence="6 15" id="KW-0686">Riboflavin biosynthesis</keyword>
<keyword evidence="20" id="KW-1185">Reference proteome</keyword>
<evidence type="ECO:0000256" key="16">
    <source>
        <dbReference type="PIRSR" id="PIRSR006769-1"/>
    </source>
</evidence>
<evidence type="ECO:0000256" key="18">
    <source>
        <dbReference type="PIRSR" id="PIRSR006769-3"/>
    </source>
</evidence>
<feature type="binding site" evidence="17">
    <location>
        <position position="168"/>
    </location>
    <ligand>
        <name>substrate</name>
    </ligand>
</feature>
<dbReference type="EC" id="1.1.1.193" evidence="15"/>
<comment type="pathway">
    <text evidence="2 15">Cofactor biosynthesis; riboflavin biosynthesis; 5-amino-6-(D-ribitylamino)uracil from GTP: step 2/4.</text>
</comment>
<dbReference type="InterPro" id="IPR004794">
    <property type="entry name" value="Eubact_RibD"/>
</dbReference>
<dbReference type="PANTHER" id="PTHR38011">
    <property type="entry name" value="DIHYDROFOLATE REDUCTASE FAMILY PROTEIN (AFU_ORTHOLOGUE AFUA_8G06820)"/>
    <property type="match status" value="1"/>
</dbReference>
<dbReference type="CDD" id="cd01284">
    <property type="entry name" value="Riboflavin_deaminase-reductase"/>
    <property type="match status" value="1"/>
</dbReference>
<feature type="binding site" evidence="18">
    <location>
        <position position="84"/>
    </location>
    <ligand>
        <name>Zn(2+)</name>
        <dbReference type="ChEBI" id="CHEBI:29105"/>
        <note>catalytic</note>
    </ligand>
</feature>
<evidence type="ECO:0000256" key="13">
    <source>
        <dbReference type="ARBA" id="ARBA00049861"/>
    </source>
</evidence>
<dbReference type="GO" id="GO:0008270">
    <property type="term" value="F:zinc ion binding"/>
    <property type="evidence" value="ECO:0007669"/>
    <property type="project" value="InterPro"/>
</dbReference>
<dbReference type="Gene3D" id="3.40.430.10">
    <property type="entry name" value="Dihydrofolate Reductase, subunit A"/>
    <property type="match status" value="1"/>
</dbReference>
<dbReference type="PROSITE" id="PS00903">
    <property type="entry name" value="CYT_DCMP_DEAMINASES_1"/>
    <property type="match status" value="1"/>
</dbReference>
<feature type="binding site" evidence="17">
    <location>
        <position position="204"/>
    </location>
    <ligand>
        <name>substrate</name>
    </ligand>
</feature>
<evidence type="ECO:0000313" key="20">
    <source>
        <dbReference type="Proteomes" id="UP000515561"/>
    </source>
</evidence>
<proteinExistence type="inferred from homology"/>
<gene>
    <name evidence="19" type="primary">ribD</name>
    <name evidence="19" type="ORF">acsn021_07310</name>
</gene>
<keyword evidence="7 15" id="KW-0479">Metal-binding</keyword>
<feature type="binding site" evidence="17">
    <location>
        <position position="207"/>
    </location>
    <ligand>
        <name>substrate</name>
    </ligand>
</feature>
<feature type="binding site" evidence="17">
    <location>
        <begin position="294"/>
        <end position="300"/>
    </location>
    <ligand>
        <name>NADP(+)</name>
        <dbReference type="ChEBI" id="CHEBI:58349"/>
    </ligand>
</feature>
<dbReference type="Pfam" id="PF01872">
    <property type="entry name" value="RibD_C"/>
    <property type="match status" value="1"/>
</dbReference>
<evidence type="ECO:0000256" key="14">
    <source>
        <dbReference type="ARBA" id="ARBA00049886"/>
    </source>
</evidence>
<comment type="function">
    <text evidence="1 15">Converts 2,5-diamino-6-(ribosylamino)-4(3h)-pyrimidinone 5'-phosphate into 5-amino-6-(ribosylamino)-2,4(1h,3h)-pyrimidinedione 5'-phosphate.</text>
</comment>
<evidence type="ECO:0000313" key="19">
    <source>
        <dbReference type="EMBL" id="BCJ93162.1"/>
    </source>
</evidence>
<dbReference type="PANTHER" id="PTHR38011:SF7">
    <property type="entry name" value="2,5-DIAMINO-6-RIBOSYLAMINO-4(3H)-PYRIMIDINONE 5'-PHOSPHATE REDUCTASE"/>
    <property type="match status" value="1"/>
</dbReference>
<dbReference type="Pfam" id="PF00383">
    <property type="entry name" value="dCMP_cyt_deam_1"/>
    <property type="match status" value="1"/>
</dbReference>
<comment type="pathway">
    <text evidence="3 15">Cofactor biosynthesis; riboflavin biosynthesis; 5-amino-6-(D-ribitylamino)uracil from GTP: step 3/4.</text>
</comment>
<evidence type="ECO:0000256" key="8">
    <source>
        <dbReference type="ARBA" id="ARBA00022801"/>
    </source>
</evidence>
<dbReference type="SUPFAM" id="SSF53597">
    <property type="entry name" value="Dihydrofolate reductase-like"/>
    <property type="match status" value="1"/>
</dbReference>
<dbReference type="PIRSF" id="PIRSF006769">
    <property type="entry name" value="RibD"/>
    <property type="match status" value="1"/>
</dbReference>
<evidence type="ECO:0000256" key="4">
    <source>
        <dbReference type="ARBA" id="ARBA00005259"/>
    </source>
</evidence>
<dbReference type="GO" id="GO:0009231">
    <property type="term" value="P:riboflavin biosynthetic process"/>
    <property type="evidence" value="ECO:0007669"/>
    <property type="project" value="UniProtKB-UniPathway"/>
</dbReference>
<dbReference type="NCBIfam" id="TIGR00326">
    <property type="entry name" value="eubact_ribD"/>
    <property type="match status" value="1"/>
</dbReference>
<dbReference type="KEGG" id="acel:acsn021_07310"/>
<feature type="binding site" evidence="18">
    <location>
        <position position="75"/>
    </location>
    <ligand>
        <name>Zn(2+)</name>
        <dbReference type="ChEBI" id="CHEBI:29105"/>
        <note>catalytic</note>
    </ligand>
</feature>
<feature type="binding site" evidence="18">
    <location>
        <position position="50"/>
    </location>
    <ligand>
        <name>Zn(2+)</name>
        <dbReference type="ChEBI" id="CHEBI:29105"/>
        <note>catalytic</note>
    </ligand>
</feature>
<comment type="similarity">
    <text evidence="4 15">In the N-terminal section; belongs to the cytidine and deoxycytidylate deaminase family.</text>
</comment>
<dbReference type="InterPro" id="IPR011549">
    <property type="entry name" value="RibD_C"/>
</dbReference>
<feature type="active site" description="Proton donor" evidence="16">
    <location>
        <position position="52"/>
    </location>
</feature>
<evidence type="ECO:0000256" key="1">
    <source>
        <dbReference type="ARBA" id="ARBA00002151"/>
    </source>
</evidence>
<comment type="cofactor">
    <cofactor evidence="15 18">
        <name>Zn(2+)</name>
        <dbReference type="ChEBI" id="CHEBI:29105"/>
    </cofactor>
    <text evidence="15 18">Binds 1 zinc ion.</text>
</comment>
<comment type="similarity">
    <text evidence="5 15">In the C-terminal section; belongs to the HTP reductase family.</text>
</comment>
<keyword evidence="12" id="KW-0511">Multifunctional enzyme</keyword>
<protein>
    <recommendedName>
        <fullName evidence="15">Riboflavin biosynthesis protein RibD</fullName>
    </recommendedName>
    <domain>
        <recommendedName>
            <fullName evidence="15">Diaminohydroxyphosphoribosylaminopyrimidine deaminase</fullName>
            <shortName evidence="15">DRAP deaminase</shortName>
            <ecNumber evidence="15">3.5.4.26</ecNumber>
        </recommendedName>
        <alternativeName>
            <fullName evidence="15">Riboflavin-specific deaminase</fullName>
        </alternativeName>
    </domain>
    <domain>
        <recommendedName>
            <fullName evidence="15">5-amino-6-(5-phosphoribosylamino)uracil reductase</fullName>
            <ecNumber evidence="15">1.1.1.193</ecNumber>
        </recommendedName>
        <alternativeName>
            <fullName evidence="15">HTP reductase</fullName>
        </alternativeName>
    </domain>
</protein>
<dbReference type="EC" id="3.5.4.26" evidence="15"/>
<dbReference type="GO" id="GO:0008835">
    <property type="term" value="F:diaminohydroxyphosphoribosylaminopyrimidine deaminase activity"/>
    <property type="evidence" value="ECO:0007669"/>
    <property type="project" value="UniProtKB-EC"/>
</dbReference>
<evidence type="ECO:0000256" key="2">
    <source>
        <dbReference type="ARBA" id="ARBA00004882"/>
    </source>
</evidence>
<organism evidence="19 20">
    <name type="scientific">Anaerocolumna cellulosilytica</name>
    <dbReference type="NCBI Taxonomy" id="433286"/>
    <lineage>
        <taxon>Bacteria</taxon>
        <taxon>Bacillati</taxon>
        <taxon>Bacillota</taxon>
        <taxon>Clostridia</taxon>
        <taxon>Lachnospirales</taxon>
        <taxon>Lachnospiraceae</taxon>
        <taxon>Anaerocolumna</taxon>
    </lineage>
</organism>
<keyword evidence="8 15" id="KW-0378">Hydrolase</keyword>
<dbReference type="InterPro" id="IPR016193">
    <property type="entry name" value="Cytidine_deaminase-like"/>
</dbReference>
<dbReference type="Gene3D" id="3.40.140.10">
    <property type="entry name" value="Cytidine Deaminase, domain 2"/>
    <property type="match status" value="1"/>
</dbReference>
<evidence type="ECO:0000256" key="15">
    <source>
        <dbReference type="PIRNR" id="PIRNR006769"/>
    </source>
</evidence>
<evidence type="ECO:0000256" key="7">
    <source>
        <dbReference type="ARBA" id="ARBA00022723"/>
    </source>
</evidence>
<dbReference type="SUPFAM" id="SSF53927">
    <property type="entry name" value="Cytidine deaminase-like"/>
    <property type="match status" value="1"/>
</dbReference>
<comment type="catalytic activity">
    <reaction evidence="14 15">
        <text>2,5-diamino-6-hydroxy-4-(5-phosphoribosylamino)-pyrimidine + H2O + H(+) = 5-amino-6-(5-phospho-D-ribosylamino)uracil + NH4(+)</text>
        <dbReference type="Rhea" id="RHEA:21868"/>
        <dbReference type="ChEBI" id="CHEBI:15377"/>
        <dbReference type="ChEBI" id="CHEBI:15378"/>
        <dbReference type="ChEBI" id="CHEBI:28938"/>
        <dbReference type="ChEBI" id="CHEBI:58453"/>
        <dbReference type="ChEBI" id="CHEBI:58614"/>
        <dbReference type="EC" id="3.5.4.26"/>
    </reaction>
</comment>
<dbReference type="GO" id="GO:0050661">
    <property type="term" value="F:NADP binding"/>
    <property type="evidence" value="ECO:0007669"/>
    <property type="project" value="InterPro"/>
</dbReference>
<evidence type="ECO:0000256" key="11">
    <source>
        <dbReference type="ARBA" id="ARBA00023002"/>
    </source>
</evidence>
<evidence type="ECO:0000256" key="9">
    <source>
        <dbReference type="ARBA" id="ARBA00022833"/>
    </source>
</evidence>
<dbReference type="UniPathway" id="UPA00275">
    <property type="reaction ID" value="UER00401"/>
</dbReference>
<dbReference type="InterPro" id="IPR002125">
    <property type="entry name" value="CMP_dCMP_dom"/>
</dbReference>
<keyword evidence="9 15" id="KW-0862">Zinc</keyword>
<evidence type="ECO:0000256" key="17">
    <source>
        <dbReference type="PIRSR" id="PIRSR006769-2"/>
    </source>
</evidence>
<name>A0A6S6R0T9_9FIRM</name>
<feature type="binding site" evidence="17">
    <location>
        <position position="170"/>
    </location>
    <ligand>
        <name>NADP(+)</name>
        <dbReference type="ChEBI" id="CHEBI:58349"/>
    </ligand>
</feature>
<dbReference type="PROSITE" id="PS51747">
    <property type="entry name" value="CYT_DCMP_DEAMINASES_2"/>
    <property type="match status" value="1"/>
</dbReference>
<dbReference type="InterPro" id="IPR016192">
    <property type="entry name" value="APOBEC/CMP_deaminase_Zn-bd"/>
</dbReference>
<evidence type="ECO:0000256" key="10">
    <source>
        <dbReference type="ARBA" id="ARBA00022857"/>
    </source>
</evidence>
<evidence type="ECO:0000256" key="3">
    <source>
        <dbReference type="ARBA" id="ARBA00004910"/>
    </source>
</evidence>
<keyword evidence="10 15" id="KW-0521">NADP</keyword>
<feature type="binding site" evidence="17">
    <location>
        <position position="200"/>
    </location>
    <ligand>
        <name>NADP(+)</name>
        <dbReference type="ChEBI" id="CHEBI:58349"/>
    </ligand>
</feature>
<sequence>MTDENYMNLALTLAKKGIGFVNPNPMVGAIIVKEGKIIGRGWHEIYGGWHAERNALSNCRESPNGATMYVTLEPCCHYGKTPPCTDAIIQNGIKKVVIGCLDPNSLMSGKGAAILREAGIDVVIGILEDKCMELNEVFFHYIQTKTPYVVMKYAMTMDGKIATTNGTSKWITGIKARENVHKSRNRYTSIMIGVGTVIADNPTLTCRMDGGRNPIRIICDTNLNTPLESTIVTTAKEVKTIIATACDNREKQNLYHAQGCEIININLMDNHIDLNHLMLQLGKIGIDSIFLEGGSTLNFSALQSNIVNKIQIYIAPKLFGGSQSKTPVSGIGIQEVSNCFLLMNQTITWFGEDILIEGDVAYTCLPE</sequence>
<evidence type="ECO:0000256" key="6">
    <source>
        <dbReference type="ARBA" id="ARBA00022619"/>
    </source>
</evidence>
<evidence type="ECO:0000256" key="12">
    <source>
        <dbReference type="ARBA" id="ARBA00023268"/>
    </source>
</evidence>
<feature type="binding site" evidence="17">
    <location>
        <position position="292"/>
    </location>
    <ligand>
        <name>substrate</name>
    </ligand>
</feature>
<dbReference type="InterPro" id="IPR002734">
    <property type="entry name" value="RibDG_C"/>
</dbReference>
<dbReference type="InterPro" id="IPR024072">
    <property type="entry name" value="DHFR-like_dom_sf"/>
</dbReference>
<feature type="binding site" evidence="17">
    <location>
        <position position="196"/>
    </location>
    <ligand>
        <name>NADP(+)</name>
        <dbReference type="ChEBI" id="CHEBI:58349"/>
    </ligand>
</feature>
<dbReference type="AlphaFoldDB" id="A0A6S6R0T9"/>
<dbReference type="RefSeq" id="WP_184095552.1">
    <property type="nucleotide sequence ID" value="NZ_AP023367.1"/>
</dbReference>
<keyword evidence="11 15" id="KW-0560">Oxidoreductase</keyword>